<dbReference type="GO" id="GO:0004185">
    <property type="term" value="F:serine-type carboxypeptidase activity"/>
    <property type="evidence" value="ECO:0007669"/>
    <property type="project" value="InterPro"/>
</dbReference>
<feature type="chain" id="PRO_5012499761" evidence="3">
    <location>
        <begin position="41"/>
        <end position="534"/>
    </location>
</feature>
<dbReference type="NCBIfam" id="TIGR00666">
    <property type="entry name" value="PBP4"/>
    <property type="match status" value="1"/>
</dbReference>
<dbReference type="Proteomes" id="UP000184327">
    <property type="component" value="Unassembled WGS sequence"/>
</dbReference>
<dbReference type="PANTHER" id="PTHR30023">
    <property type="entry name" value="D-ALANYL-D-ALANINE CARBOXYPEPTIDASE"/>
    <property type="match status" value="1"/>
</dbReference>
<feature type="signal peptide" evidence="3">
    <location>
        <begin position="1"/>
        <end position="40"/>
    </location>
</feature>
<gene>
    <name evidence="4" type="ORF">SAMN02745117_01064</name>
</gene>
<accession>A0A1M4XHS0</accession>
<sequence>MPSSRSSLLRSFRARPRTGWLASAGLGVLLCACTSTQSTAQPRSPEPAPVTQTVATAALPTLTAALPSTPSDPSPRIATGESSAYPVLPQRVTQALGQAKVPLDAISVWVQDVEGKEPPRLAHRADVPSNPASVMKLVTSYAALDTLGPAYTWRTRVYLDGRLANQTLHGNLYLQGGGDPKLVMERLWLLLRELRQRGVQVIVGDIVLDHSAYSLPPHNPGEFDGEPLRPYNAAPDALLINFKSVVLQFVPDPAQSVARVLATPPMAHMQLPTSVPLQQGNGCPGQWRNNLKLQIDQPGAWQLLGSYPAGCGERQWAIAYPNPQAYAAKVVEGIWRELGGSVTGSVRQGNVPAGLRPLITEPSQSLTEIVRDVNKYSNNVMADHVFLAIGTGREREGTASYERSRQVVQQWWQSRLGNPASSLVVDNGSGLSRTGRVSAKALGSMLRHAWDSPVMPELLATLPVAGVDGTLRNSKAQADAHLKTGSLRDVGAIAGYVHGRSGKRYALVAIINHPNANAARSASFDALIDWVAND</sequence>
<dbReference type="InterPro" id="IPR012338">
    <property type="entry name" value="Beta-lactam/transpept-like"/>
</dbReference>
<dbReference type="AlphaFoldDB" id="A0A1M4XHS0"/>
<dbReference type="PRINTS" id="PR00922">
    <property type="entry name" value="DADACBPTASE3"/>
</dbReference>
<protein>
    <submittedName>
        <fullName evidence="4">D-alanyl-D-alanine carboxypeptidase / D-alanyl-D-alanine-endopeptidase (Penicillin-binding protein 4)</fullName>
    </submittedName>
</protein>
<dbReference type="Pfam" id="PF02113">
    <property type="entry name" value="Peptidase_S13"/>
    <property type="match status" value="1"/>
</dbReference>
<dbReference type="Gene3D" id="3.40.710.10">
    <property type="entry name" value="DD-peptidase/beta-lactamase superfamily"/>
    <property type="match status" value="1"/>
</dbReference>
<dbReference type="GO" id="GO:0006508">
    <property type="term" value="P:proteolysis"/>
    <property type="evidence" value="ECO:0007669"/>
    <property type="project" value="InterPro"/>
</dbReference>
<evidence type="ECO:0000256" key="3">
    <source>
        <dbReference type="SAM" id="SignalP"/>
    </source>
</evidence>
<evidence type="ECO:0000313" key="4">
    <source>
        <dbReference type="EMBL" id="SHE92948.1"/>
    </source>
</evidence>
<dbReference type="GO" id="GO:0000270">
    <property type="term" value="P:peptidoglycan metabolic process"/>
    <property type="evidence" value="ECO:0007669"/>
    <property type="project" value="TreeGrafter"/>
</dbReference>
<dbReference type="Gene3D" id="3.50.80.20">
    <property type="entry name" value="D-Ala-D-Ala carboxypeptidase C, peptidase S13"/>
    <property type="match status" value="1"/>
</dbReference>
<dbReference type="PROSITE" id="PS51257">
    <property type="entry name" value="PROKAR_LIPOPROTEIN"/>
    <property type="match status" value="1"/>
</dbReference>
<dbReference type="EMBL" id="FQUZ01000009">
    <property type="protein sequence ID" value="SHE92948.1"/>
    <property type="molecule type" value="Genomic_DNA"/>
</dbReference>
<evidence type="ECO:0000313" key="5">
    <source>
        <dbReference type="Proteomes" id="UP000184327"/>
    </source>
</evidence>
<dbReference type="RefSeq" id="WP_084522901.1">
    <property type="nucleotide sequence ID" value="NZ_FQUZ01000009.1"/>
</dbReference>
<keyword evidence="3" id="KW-0732">Signal</keyword>
<reference evidence="4 5" key="1">
    <citation type="submission" date="2016-11" db="EMBL/GenBank/DDBJ databases">
        <authorList>
            <person name="Jaros S."/>
            <person name="Januszkiewicz K."/>
            <person name="Wedrychowicz H."/>
        </authorList>
    </citation>
    <scope>NUCLEOTIDE SEQUENCE [LARGE SCALE GENOMIC DNA]</scope>
    <source>
        <strain evidence="4 5">DSM 16112</strain>
    </source>
</reference>
<keyword evidence="4" id="KW-0121">Carboxypeptidase</keyword>
<evidence type="ECO:0000256" key="1">
    <source>
        <dbReference type="ARBA" id="ARBA00006096"/>
    </source>
</evidence>
<dbReference type="InterPro" id="IPR000667">
    <property type="entry name" value="Peptidase_S13"/>
</dbReference>
<dbReference type="OrthoDB" id="9802627at2"/>
<keyword evidence="2" id="KW-0378">Hydrolase</keyword>
<dbReference type="STRING" id="1122156.SAMN02745117_01064"/>
<keyword evidence="4" id="KW-0645">Protease</keyword>
<organism evidence="4 5">
    <name type="scientific">Lampropedia hyalina DSM 16112</name>
    <dbReference type="NCBI Taxonomy" id="1122156"/>
    <lineage>
        <taxon>Bacteria</taxon>
        <taxon>Pseudomonadati</taxon>
        <taxon>Pseudomonadota</taxon>
        <taxon>Betaproteobacteria</taxon>
        <taxon>Burkholderiales</taxon>
        <taxon>Comamonadaceae</taxon>
        <taxon>Lampropedia</taxon>
    </lineage>
</organism>
<name>A0A1M4XHS0_9BURK</name>
<keyword evidence="5" id="KW-1185">Reference proteome</keyword>
<proteinExistence type="inferred from homology"/>
<comment type="similarity">
    <text evidence="1">Belongs to the peptidase S13 family.</text>
</comment>
<dbReference type="PANTHER" id="PTHR30023:SF0">
    <property type="entry name" value="PENICILLIN-SENSITIVE CARBOXYPEPTIDASE A"/>
    <property type="match status" value="1"/>
</dbReference>
<dbReference type="SUPFAM" id="SSF56601">
    <property type="entry name" value="beta-lactamase/transpeptidase-like"/>
    <property type="match status" value="1"/>
</dbReference>
<evidence type="ECO:0000256" key="2">
    <source>
        <dbReference type="ARBA" id="ARBA00022801"/>
    </source>
</evidence>